<gene>
    <name evidence="3" type="ORF">GCM10010430_61640</name>
</gene>
<accession>A0ABN3ER83</accession>
<reference evidence="3 4" key="1">
    <citation type="journal article" date="2019" name="Int. J. Syst. Evol. Microbiol.">
        <title>The Global Catalogue of Microorganisms (GCM) 10K type strain sequencing project: providing services to taxonomists for standard genome sequencing and annotation.</title>
        <authorList>
            <consortium name="The Broad Institute Genomics Platform"/>
            <consortium name="The Broad Institute Genome Sequencing Center for Infectious Disease"/>
            <person name="Wu L."/>
            <person name="Ma J."/>
        </authorList>
    </citation>
    <scope>NUCLEOTIDE SEQUENCE [LARGE SCALE GENOMIC DNA]</scope>
    <source>
        <strain evidence="3 4">JCM 7356</strain>
    </source>
</reference>
<dbReference type="CDD" id="cd20736">
    <property type="entry name" value="PoNe_Nuclease"/>
    <property type="match status" value="1"/>
</dbReference>
<evidence type="ECO:0000256" key="2">
    <source>
        <dbReference type="HAMAP-Rule" id="MF_00048"/>
    </source>
</evidence>
<dbReference type="EMBL" id="BAAATR010000036">
    <property type="protein sequence ID" value="GAA2268108.1"/>
    <property type="molecule type" value="Genomic_DNA"/>
</dbReference>
<keyword evidence="4" id="KW-1185">Reference proteome</keyword>
<dbReference type="HAMAP" id="MF_00048">
    <property type="entry name" value="UPF0102"/>
    <property type="match status" value="1"/>
</dbReference>
<dbReference type="PANTHER" id="PTHR34039">
    <property type="entry name" value="UPF0102 PROTEIN YRAN"/>
    <property type="match status" value="1"/>
</dbReference>
<dbReference type="Proteomes" id="UP001500305">
    <property type="component" value="Unassembled WGS sequence"/>
</dbReference>
<dbReference type="Gene3D" id="3.40.1350.10">
    <property type="match status" value="1"/>
</dbReference>
<dbReference type="Pfam" id="PF02021">
    <property type="entry name" value="UPF0102"/>
    <property type="match status" value="1"/>
</dbReference>
<organism evidence="3 4">
    <name type="scientific">Kitasatospora cystarginea</name>
    <dbReference type="NCBI Taxonomy" id="58350"/>
    <lineage>
        <taxon>Bacteria</taxon>
        <taxon>Bacillati</taxon>
        <taxon>Actinomycetota</taxon>
        <taxon>Actinomycetes</taxon>
        <taxon>Kitasatosporales</taxon>
        <taxon>Streptomycetaceae</taxon>
        <taxon>Kitasatospora</taxon>
    </lineage>
</organism>
<dbReference type="NCBIfam" id="NF009154">
    <property type="entry name" value="PRK12497.3-3"/>
    <property type="match status" value="1"/>
</dbReference>
<dbReference type="InterPro" id="IPR011335">
    <property type="entry name" value="Restrct_endonuc-II-like"/>
</dbReference>
<evidence type="ECO:0000313" key="4">
    <source>
        <dbReference type="Proteomes" id="UP001500305"/>
    </source>
</evidence>
<name>A0ABN3ER83_9ACTN</name>
<proteinExistence type="inferred from homology"/>
<sequence length="155" mass="16773">MQSSNNGLGRYGEEVAARWLTAGGLRILERNWRCAEGELDIVALDGDTLAVCEVKTRSERGFQEPSEAIDRTKAERLRHLAERWLGERWPAHFDGLARIATAAGEDPAVEPGVEAQAALLASPAPLPPGGVRIDLIAVVNRLKGAAQVEHYRGAV</sequence>
<dbReference type="InterPro" id="IPR011856">
    <property type="entry name" value="tRNA_endonuc-like_dom_sf"/>
</dbReference>
<evidence type="ECO:0000256" key="1">
    <source>
        <dbReference type="ARBA" id="ARBA00006738"/>
    </source>
</evidence>
<dbReference type="InterPro" id="IPR003509">
    <property type="entry name" value="UPF0102_YraN-like"/>
</dbReference>
<protein>
    <recommendedName>
        <fullName evidence="2">UPF0102 protein GCM10010430_61640</fullName>
    </recommendedName>
</protein>
<dbReference type="PANTHER" id="PTHR34039:SF1">
    <property type="entry name" value="UPF0102 PROTEIN YRAN"/>
    <property type="match status" value="1"/>
</dbReference>
<evidence type="ECO:0000313" key="3">
    <source>
        <dbReference type="EMBL" id="GAA2268108.1"/>
    </source>
</evidence>
<dbReference type="SUPFAM" id="SSF52980">
    <property type="entry name" value="Restriction endonuclease-like"/>
    <property type="match status" value="1"/>
</dbReference>
<comment type="similarity">
    <text evidence="1 2">Belongs to the UPF0102 family.</text>
</comment>
<comment type="caution">
    <text evidence="3">The sequence shown here is derived from an EMBL/GenBank/DDBJ whole genome shotgun (WGS) entry which is preliminary data.</text>
</comment>